<evidence type="ECO:0000313" key="8">
    <source>
        <dbReference type="EMBL" id="ACS81006.1"/>
    </source>
</evidence>
<keyword evidence="5" id="KW-0411">Iron-sulfur</keyword>
<evidence type="ECO:0000256" key="2">
    <source>
        <dbReference type="ARBA" id="ARBA00022691"/>
    </source>
</evidence>
<keyword evidence="4" id="KW-0408">Iron</keyword>
<dbReference type="GO" id="GO:0003824">
    <property type="term" value="F:catalytic activity"/>
    <property type="evidence" value="ECO:0007669"/>
    <property type="project" value="InterPro"/>
</dbReference>
<evidence type="ECO:0000256" key="1">
    <source>
        <dbReference type="ARBA" id="ARBA00001966"/>
    </source>
</evidence>
<name>C6C0Q9_MARSD</name>
<dbReference type="InterPro" id="IPR007197">
    <property type="entry name" value="rSAM"/>
</dbReference>
<dbReference type="OrthoDB" id="9782387at2"/>
<dbReference type="InterPro" id="IPR058240">
    <property type="entry name" value="rSAM_sf"/>
</dbReference>
<dbReference type="eggNOG" id="COG1180">
    <property type="taxonomic scope" value="Bacteria"/>
</dbReference>
<feature type="region of interest" description="Disordered" evidence="6">
    <location>
        <begin position="207"/>
        <end position="226"/>
    </location>
</feature>
<evidence type="ECO:0000256" key="5">
    <source>
        <dbReference type="ARBA" id="ARBA00023014"/>
    </source>
</evidence>
<evidence type="ECO:0000256" key="4">
    <source>
        <dbReference type="ARBA" id="ARBA00023004"/>
    </source>
</evidence>
<dbReference type="NCBIfam" id="TIGR02495">
    <property type="entry name" value="NrdG2"/>
    <property type="match status" value="1"/>
</dbReference>
<gene>
    <name evidence="8" type="ordered locus">Desal_2954</name>
</gene>
<dbReference type="PANTHER" id="PTHR11228">
    <property type="entry name" value="RADICAL SAM DOMAIN PROTEIN"/>
    <property type="match status" value="1"/>
</dbReference>
<dbReference type="PROSITE" id="PS51918">
    <property type="entry name" value="RADICAL_SAM"/>
    <property type="match status" value="1"/>
</dbReference>
<evidence type="ECO:0000256" key="3">
    <source>
        <dbReference type="ARBA" id="ARBA00022723"/>
    </source>
</evidence>
<evidence type="ECO:0000259" key="7">
    <source>
        <dbReference type="PROSITE" id="PS51918"/>
    </source>
</evidence>
<dbReference type="Proteomes" id="UP000002601">
    <property type="component" value="Chromosome"/>
</dbReference>
<dbReference type="CDD" id="cd01335">
    <property type="entry name" value="Radical_SAM"/>
    <property type="match status" value="1"/>
</dbReference>
<dbReference type="SFLD" id="SFLDG01094">
    <property type="entry name" value="Uncharacterised_Radical_SAM_Su"/>
    <property type="match status" value="1"/>
</dbReference>
<proteinExistence type="predicted"/>
<dbReference type="AlphaFoldDB" id="C6C0Q9"/>
<dbReference type="GO" id="GO:0051536">
    <property type="term" value="F:iron-sulfur cluster binding"/>
    <property type="evidence" value="ECO:0007669"/>
    <property type="project" value="UniProtKB-KW"/>
</dbReference>
<dbReference type="Pfam" id="PF04055">
    <property type="entry name" value="Radical_SAM"/>
    <property type="match status" value="1"/>
</dbReference>
<dbReference type="PANTHER" id="PTHR11228:SF27">
    <property type="entry name" value="GLYCYL-RADICAL ENZYME ACTIVATING ENZYME MJ1227-RELATED"/>
    <property type="match status" value="1"/>
</dbReference>
<evidence type="ECO:0000256" key="6">
    <source>
        <dbReference type="SAM" id="MobiDB-lite"/>
    </source>
</evidence>
<reference evidence="8 9" key="1">
    <citation type="submission" date="2009-06" db="EMBL/GenBank/DDBJ databases">
        <title>Complete sequence of Desulfovibrio salexigens DSM 2638.</title>
        <authorList>
            <consortium name="US DOE Joint Genome Institute"/>
            <person name="Lucas S."/>
            <person name="Copeland A."/>
            <person name="Lapidus A."/>
            <person name="Glavina del Rio T."/>
            <person name="Tice H."/>
            <person name="Bruce D."/>
            <person name="Goodwin L."/>
            <person name="Pitluck S."/>
            <person name="Munk A.C."/>
            <person name="Brettin T."/>
            <person name="Detter J.C."/>
            <person name="Han C."/>
            <person name="Tapia R."/>
            <person name="Larimer F."/>
            <person name="Land M."/>
            <person name="Hauser L."/>
            <person name="Kyrpides N."/>
            <person name="Anderson I."/>
            <person name="Wall J.D."/>
            <person name="Arkin A.P."/>
            <person name="Dehal P."/>
            <person name="Chivian D."/>
            <person name="Giles B."/>
            <person name="Hazen T.C."/>
        </authorList>
    </citation>
    <scope>NUCLEOTIDE SEQUENCE [LARGE SCALE GENOMIC DNA]</scope>
    <source>
        <strain evidence="9">ATCC 14822 / DSM 2638 / NCIMB 8403 / VKM B-1763</strain>
    </source>
</reference>
<dbReference type="STRING" id="526222.Desal_2954"/>
<organism evidence="8 9">
    <name type="scientific">Maridesulfovibrio salexigens (strain ATCC 14822 / DSM 2638 / NCIMB 8403 / VKM B-1763)</name>
    <name type="common">Desulfovibrio salexigens</name>
    <dbReference type="NCBI Taxonomy" id="526222"/>
    <lineage>
        <taxon>Bacteria</taxon>
        <taxon>Pseudomonadati</taxon>
        <taxon>Thermodesulfobacteriota</taxon>
        <taxon>Desulfovibrionia</taxon>
        <taxon>Desulfovibrionales</taxon>
        <taxon>Desulfovibrionaceae</taxon>
        <taxon>Maridesulfovibrio</taxon>
    </lineage>
</organism>
<dbReference type="InterPro" id="IPR013785">
    <property type="entry name" value="Aldolase_TIM"/>
</dbReference>
<dbReference type="RefSeq" id="WP_015852822.1">
    <property type="nucleotide sequence ID" value="NC_012881.1"/>
</dbReference>
<dbReference type="SFLD" id="SFLDS00029">
    <property type="entry name" value="Radical_SAM"/>
    <property type="match status" value="1"/>
</dbReference>
<evidence type="ECO:0000313" key="9">
    <source>
        <dbReference type="Proteomes" id="UP000002601"/>
    </source>
</evidence>
<feature type="domain" description="Radical SAM core" evidence="7">
    <location>
        <begin position="21"/>
        <end position="226"/>
    </location>
</feature>
<sequence length="226" mass="25471">MNELSSGWNHLRGIEPLSLCDWPGKSCCVFFLGGCNLNCPTCHNFDMAWNMERLHLLSREDMKSFLRNRAKWLDGVTITGGEPTTVPNLGEILYEVRQVSKLPIKMDSNGMLPDILEDILQQGLADMFAVDVKGPYEKYPALTGQAVTAEAAQKNLERIFELAEANPKAFYFRLTKVPILTDEDVETAKSYLPDGFELTIQNYIPPRRDHAHADNEARRPVGDLVD</sequence>
<dbReference type="HOGENOM" id="CLU_078147_2_0_7"/>
<protein>
    <submittedName>
        <fullName evidence="8">Anaerobic ribonucleoside-triphosphate reductase activating protein</fullName>
    </submittedName>
</protein>
<dbReference type="InterPro" id="IPR050377">
    <property type="entry name" value="Radical_SAM_PqqE_MftC-like"/>
</dbReference>
<dbReference type="SUPFAM" id="SSF102114">
    <property type="entry name" value="Radical SAM enzymes"/>
    <property type="match status" value="1"/>
</dbReference>
<keyword evidence="9" id="KW-1185">Reference proteome</keyword>
<dbReference type="GO" id="GO:0046872">
    <property type="term" value="F:metal ion binding"/>
    <property type="evidence" value="ECO:0007669"/>
    <property type="project" value="UniProtKB-KW"/>
</dbReference>
<comment type="cofactor">
    <cofactor evidence="1">
        <name>[4Fe-4S] cluster</name>
        <dbReference type="ChEBI" id="CHEBI:49883"/>
    </cofactor>
</comment>
<dbReference type="Gene3D" id="3.20.20.70">
    <property type="entry name" value="Aldolase class I"/>
    <property type="match status" value="1"/>
</dbReference>
<keyword evidence="3" id="KW-0479">Metal-binding</keyword>
<dbReference type="EMBL" id="CP001649">
    <property type="protein sequence ID" value="ACS81006.1"/>
    <property type="molecule type" value="Genomic_DNA"/>
</dbReference>
<dbReference type="KEGG" id="dsa:Desal_2954"/>
<accession>C6C0Q9</accession>
<keyword evidence="2" id="KW-0949">S-adenosyl-L-methionine</keyword>
<dbReference type="InterPro" id="IPR012840">
    <property type="entry name" value="NrdG2"/>
</dbReference>